<evidence type="ECO:0000313" key="2">
    <source>
        <dbReference type="Proteomes" id="UP000266673"/>
    </source>
</evidence>
<gene>
    <name evidence="1" type="ORF">C2G38_2154455</name>
</gene>
<dbReference type="EMBL" id="QKWP01000029">
    <property type="protein sequence ID" value="RIB29797.1"/>
    <property type="molecule type" value="Genomic_DNA"/>
</dbReference>
<organism evidence="1 2">
    <name type="scientific">Gigaspora rosea</name>
    <dbReference type="NCBI Taxonomy" id="44941"/>
    <lineage>
        <taxon>Eukaryota</taxon>
        <taxon>Fungi</taxon>
        <taxon>Fungi incertae sedis</taxon>
        <taxon>Mucoromycota</taxon>
        <taxon>Glomeromycotina</taxon>
        <taxon>Glomeromycetes</taxon>
        <taxon>Diversisporales</taxon>
        <taxon>Gigasporaceae</taxon>
        <taxon>Gigaspora</taxon>
    </lineage>
</organism>
<dbReference type="AlphaFoldDB" id="A0A397W897"/>
<accession>A0A397W897</accession>
<comment type="caution">
    <text evidence="1">The sequence shown here is derived from an EMBL/GenBank/DDBJ whole genome shotgun (WGS) entry which is preliminary data.</text>
</comment>
<dbReference type="Proteomes" id="UP000266673">
    <property type="component" value="Unassembled WGS sequence"/>
</dbReference>
<protein>
    <submittedName>
        <fullName evidence="1">Uncharacterized protein</fullName>
    </submittedName>
</protein>
<evidence type="ECO:0000313" key="1">
    <source>
        <dbReference type="EMBL" id="RIB29797.1"/>
    </source>
</evidence>
<name>A0A397W897_9GLOM</name>
<proteinExistence type="predicted"/>
<keyword evidence="2" id="KW-1185">Reference proteome</keyword>
<reference evidence="1 2" key="1">
    <citation type="submission" date="2018-06" db="EMBL/GenBank/DDBJ databases">
        <title>Comparative genomics reveals the genomic features of Rhizophagus irregularis, R. cerebriforme, R. diaphanum and Gigaspora rosea, and their symbiotic lifestyle signature.</title>
        <authorList>
            <person name="Morin E."/>
            <person name="San Clemente H."/>
            <person name="Chen E.C.H."/>
            <person name="De La Providencia I."/>
            <person name="Hainaut M."/>
            <person name="Kuo A."/>
            <person name="Kohler A."/>
            <person name="Murat C."/>
            <person name="Tang N."/>
            <person name="Roy S."/>
            <person name="Loubradou J."/>
            <person name="Henrissat B."/>
            <person name="Grigoriev I.V."/>
            <person name="Corradi N."/>
            <person name="Roux C."/>
            <person name="Martin F.M."/>
        </authorList>
    </citation>
    <scope>NUCLEOTIDE SEQUENCE [LARGE SCALE GENOMIC DNA]</scope>
    <source>
        <strain evidence="1 2">DAOM 194757</strain>
    </source>
</reference>
<sequence length="115" mass="13484">MVINIDNHLTSCGCYNRFLKWQDELSKQEEPLPEGLLFLAFDNEQKGQKNYLDRGFNMTISGIKNGIRKWVAVTCDGVPYRYITKLKDEFPWLVLVPGQLYEEMNMLCAFVKLNW</sequence>
<dbReference type="OrthoDB" id="10456786at2759"/>